<proteinExistence type="predicted"/>
<dbReference type="EMBL" id="JAVHJL010000002">
    <property type="protein sequence ID" value="KAK6508884.1"/>
    <property type="molecule type" value="Genomic_DNA"/>
</dbReference>
<reference evidence="2 3" key="1">
    <citation type="submission" date="2023-08" db="EMBL/GenBank/DDBJ databases">
        <authorList>
            <person name="Palmer J.M."/>
        </authorList>
    </citation>
    <scope>NUCLEOTIDE SEQUENCE [LARGE SCALE GENOMIC DNA]</scope>
    <source>
        <strain evidence="2 3">TWF481</strain>
    </source>
</reference>
<evidence type="ECO:0000313" key="3">
    <source>
        <dbReference type="Proteomes" id="UP001370758"/>
    </source>
</evidence>
<protein>
    <submittedName>
        <fullName evidence="2">Uncharacterized protein</fullName>
    </submittedName>
</protein>
<name>A0AAV9WJ78_9PEZI</name>
<gene>
    <name evidence="2" type="ORF">TWF481_003651</name>
</gene>
<comment type="caution">
    <text evidence="2">The sequence shown here is derived from an EMBL/GenBank/DDBJ whole genome shotgun (WGS) entry which is preliminary data.</text>
</comment>
<evidence type="ECO:0000313" key="2">
    <source>
        <dbReference type="EMBL" id="KAK6508884.1"/>
    </source>
</evidence>
<keyword evidence="3" id="KW-1185">Reference proteome</keyword>
<evidence type="ECO:0000256" key="1">
    <source>
        <dbReference type="SAM" id="MobiDB-lite"/>
    </source>
</evidence>
<dbReference type="Proteomes" id="UP001370758">
    <property type="component" value="Unassembled WGS sequence"/>
</dbReference>
<dbReference type="AlphaFoldDB" id="A0AAV9WJ78"/>
<sequence>MASPPENTIKATARGFEVLLMPYDALRYMANVQTPALGDPKSDYGAEAIFLTLEVANAEEIAQGKEKSSLSITYPASKASVGRLKYTELQKCVVYYRCGEGEEDASVWLLTSSLPQFELKSKIANSPWRLVKMNEQAENGERRDALYMRCAKGRQINPDFFTKCALGNLLCGDLGVQTPDSFDPDGKLRRGVIANDFLIRVDSETLVKYLKDPNRKRKKRMEYEQPSAEAVLGIGNLPEESKPPDLLGPGPELDERKPPVVTVDPPVPSPGNEVLLSIAPQSEPGPNLGIPAANFHLLDDPRTGLPSCPVMSPLSGPVIPGWPISNSEILISLDEDLIGFEEPEKDFWISILFDELGPGRTKKENPAPPSCWLDILRAEFGENKKPG</sequence>
<organism evidence="2 3">
    <name type="scientific">Arthrobotrys musiformis</name>
    <dbReference type="NCBI Taxonomy" id="47236"/>
    <lineage>
        <taxon>Eukaryota</taxon>
        <taxon>Fungi</taxon>
        <taxon>Dikarya</taxon>
        <taxon>Ascomycota</taxon>
        <taxon>Pezizomycotina</taxon>
        <taxon>Orbiliomycetes</taxon>
        <taxon>Orbiliales</taxon>
        <taxon>Orbiliaceae</taxon>
        <taxon>Arthrobotrys</taxon>
    </lineage>
</organism>
<feature type="region of interest" description="Disordered" evidence="1">
    <location>
        <begin position="235"/>
        <end position="254"/>
    </location>
</feature>
<accession>A0AAV9WJ78</accession>